<organism evidence="8 9">
    <name type="scientific">Didymodactylos carnosus</name>
    <dbReference type="NCBI Taxonomy" id="1234261"/>
    <lineage>
        <taxon>Eukaryota</taxon>
        <taxon>Metazoa</taxon>
        <taxon>Spiralia</taxon>
        <taxon>Gnathifera</taxon>
        <taxon>Rotifera</taxon>
        <taxon>Eurotatoria</taxon>
        <taxon>Bdelloidea</taxon>
        <taxon>Philodinida</taxon>
        <taxon>Philodinidae</taxon>
        <taxon>Didymodactylos</taxon>
    </lineage>
</organism>
<evidence type="ECO:0000256" key="2">
    <source>
        <dbReference type="ARBA" id="ARBA00022723"/>
    </source>
</evidence>
<feature type="compositionally biased region" description="Acidic residues" evidence="6">
    <location>
        <begin position="61"/>
        <end position="94"/>
    </location>
</feature>
<reference evidence="8" key="1">
    <citation type="submission" date="2021-02" db="EMBL/GenBank/DDBJ databases">
        <authorList>
            <person name="Nowell W R."/>
        </authorList>
    </citation>
    <scope>NUCLEOTIDE SEQUENCE</scope>
</reference>
<name>A0A8S2QT22_9BILA</name>
<dbReference type="AlphaFoldDB" id="A0A8S2QT22"/>
<keyword evidence="3" id="KW-0863">Zinc-finger</keyword>
<dbReference type="InterPro" id="IPR052035">
    <property type="entry name" value="ZnF_BED_domain_contain"/>
</dbReference>
<dbReference type="InterPro" id="IPR012337">
    <property type="entry name" value="RNaseH-like_sf"/>
</dbReference>
<dbReference type="PANTHER" id="PTHR46481">
    <property type="entry name" value="ZINC FINGER BED DOMAIN-CONTAINING PROTEIN 4"/>
    <property type="match status" value="1"/>
</dbReference>
<evidence type="ECO:0000256" key="1">
    <source>
        <dbReference type="ARBA" id="ARBA00004123"/>
    </source>
</evidence>
<dbReference type="GO" id="GO:0005634">
    <property type="term" value="C:nucleus"/>
    <property type="evidence" value="ECO:0007669"/>
    <property type="project" value="UniProtKB-SubCell"/>
</dbReference>
<keyword evidence="2" id="KW-0479">Metal-binding</keyword>
<dbReference type="Proteomes" id="UP000682733">
    <property type="component" value="Unassembled WGS sequence"/>
</dbReference>
<keyword evidence="5" id="KW-0539">Nucleus</keyword>
<proteinExistence type="predicted"/>
<dbReference type="EMBL" id="CAJNOK010020014">
    <property type="protein sequence ID" value="CAF1309425.1"/>
    <property type="molecule type" value="Genomic_DNA"/>
</dbReference>
<dbReference type="Proteomes" id="UP000677228">
    <property type="component" value="Unassembled WGS sequence"/>
</dbReference>
<evidence type="ECO:0000256" key="5">
    <source>
        <dbReference type="ARBA" id="ARBA00023242"/>
    </source>
</evidence>
<comment type="caution">
    <text evidence="8">The sequence shown here is derived from an EMBL/GenBank/DDBJ whole genome shotgun (WGS) entry which is preliminary data.</text>
</comment>
<dbReference type="SUPFAM" id="SSF53098">
    <property type="entry name" value="Ribonuclease H-like"/>
    <property type="match status" value="1"/>
</dbReference>
<evidence type="ECO:0000313" key="9">
    <source>
        <dbReference type="Proteomes" id="UP000682733"/>
    </source>
</evidence>
<comment type="subcellular location">
    <subcellularLocation>
        <location evidence="1">Nucleus</location>
    </subcellularLocation>
</comment>
<gene>
    <name evidence="7" type="ORF">OVA965_LOCUS28912</name>
    <name evidence="8" type="ORF">TMI583_LOCUS29673</name>
</gene>
<evidence type="ECO:0000313" key="7">
    <source>
        <dbReference type="EMBL" id="CAF1309425.1"/>
    </source>
</evidence>
<feature type="compositionally biased region" description="Polar residues" evidence="6">
    <location>
        <begin position="45"/>
        <end position="60"/>
    </location>
</feature>
<evidence type="ECO:0000256" key="6">
    <source>
        <dbReference type="SAM" id="MobiDB-lite"/>
    </source>
</evidence>
<feature type="region of interest" description="Disordered" evidence="6">
    <location>
        <begin position="39"/>
        <end position="97"/>
    </location>
</feature>
<evidence type="ECO:0000313" key="8">
    <source>
        <dbReference type="EMBL" id="CAF4117032.1"/>
    </source>
</evidence>
<sequence length="334" mass="38180">MAHRLHLVVTNGLCLWLKNRSGGNDEDFYDDSMTLISTEDDNDMQKNSSATTMNSSSQQQDDNDGEIIMDIGEGDSSLEEEDDNDDEIEDADDGMNDHWDEGVICEENGDIATSLRLTTGTTATEITVEEQEYIGATVEKMRTITKMITKSSIISEYVNKVKLRYNIKRTVNLDTKTRWNSTQRSIETFLMNKEAIVALHHEKSNLKLSKSQRNKLIGNELDSEGWLMLDTIETVLRPFKFATEFISGQHYSTIGTAYNAIIQIKEYLEDTSGSSTNLDKLKALLLQRLKQYFFEDELQLQLLQVRLVRFFWNVHEFLDRKSKSGNGKKLSIVQ</sequence>
<accession>A0A8S2QT22</accession>
<keyword evidence="4" id="KW-0862">Zinc</keyword>
<protein>
    <submittedName>
        <fullName evidence="8">Uncharacterized protein</fullName>
    </submittedName>
</protein>
<dbReference type="PANTHER" id="PTHR46481:SF10">
    <property type="entry name" value="ZINC FINGER BED DOMAIN-CONTAINING PROTEIN 39"/>
    <property type="match status" value="1"/>
</dbReference>
<dbReference type="GO" id="GO:0008270">
    <property type="term" value="F:zinc ion binding"/>
    <property type="evidence" value="ECO:0007669"/>
    <property type="project" value="UniProtKB-KW"/>
</dbReference>
<evidence type="ECO:0000256" key="4">
    <source>
        <dbReference type="ARBA" id="ARBA00022833"/>
    </source>
</evidence>
<evidence type="ECO:0000256" key="3">
    <source>
        <dbReference type="ARBA" id="ARBA00022771"/>
    </source>
</evidence>
<dbReference type="EMBL" id="CAJOBA010041596">
    <property type="protein sequence ID" value="CAF4117032.1"/>
    <property type="molecule type" value="Genomic_DNA"/>
</dbReference>